<dbReference type="InterPro" id="IPR038354">
    <property type="entry name" value="VKOR_sf"/>
</dbReference>
<feature type="transmembrane region" description="Helical" evidence="10">
    <location>
        <begin position="12"/>
        <end position="32"/>
    </location>
</feature>
<comment type="similarity">
    <text evidence="2">Belongs to the VKOR family.</text>
</comment>
<dbReference type="GO" id="GO:0016491">
    <property type="term" value="F:oxidoreductase activity"/>
    <property type="evidence" value="ECO:0007669"/>
    <property type="project" value="UniProtKB-KW"/>
</dbReference>
<keyword evidence="13" id="KW-1185">Reference proteome</keyword>
<keyword evidence="4" id="KW-0874">Quinone</keyword>
<protein>
    <submittedName>
        <fullName evidence="12">Expressed protein</fullName>
    </submittedName>
</protein>
<keyword evidence="9" id="KW-0676">Redox-active center</keyword>
<evidence type="ECO:0000256" key="3">
    <source>
        <dbReference type="ARBA" id="ARBA00022692"/>
    </source>
</evidence>
<dbReference type="Gene3D" id="3.40.30.10">
    <property type="entry name" value="Glutaredoxin"/>
    <property type="match status" value="1"/>
</dbReference>
<dbReference type="EMBL" id="CAIY01000012">
    <property type="protein sequence ID" value="CCH66435.1"/>
    <property type="molecule type" value="Genomic_DNA"/>
</dbReference>
<evidence type="ECO:0000256" key="7">
    <source>
        <dbReference type="ARBA" id="ARBA00023136"/>
    </source>
</evidence>
<dbReference type="GO" id="GO:0016020">
    <property type="term" value="C:membrane"/>
    <property type="evidence" value="ECO:0007669"/>
    <property type="project" value="UniProtKB-SubCell"/>
</dbReference>
<dbReference type="GO" id="GO:0048038">
    <property type="term" value="F:quinone binding"/>
    <property type="evidence" value="ECO:0007669"/>
    <property type="project" value="UniProtKB-KW"/>
</dbReference>
<reference evidence="12 13" key="1">
    <citation type="submission" date="2012-05" db="EMBL/GenBank/DDBJ databases">
        <authorList>
            <person name="Hilton J."/>
        </authorList>
    </citation>
    <scope>NUCLEOTIDE SEQUENCE [LARGE SCALE GENOMIC DNA]</scope>
    <source>
        <strain evidence="12 13">HH01</strain>
    </source>
</reference>
<dbReference type="STRING" id="1165094.RINTHH_2800"/>
<evidence type="ECO:0000256" key="5">
    <source>
        <dbReference type="ARBA" id="ARBA00022989"/>
    </source>
</evidence>
<comment type="subcellular location">
    <subcellularLocation>
        <location evidence="1">Membrane</location>
        <topology evidence="1">Multi-pass membrane protein</topology>
    </subcellularLocation>
</comment>
<dbReference type="SMART" id="SM00756">
    <property type="entry name" value="VKc"/>
    <property type="match status" value="1"/>
</dbReference>
<organism evidence="12 13">
    <name type="scientific">Richelia intracellularis HH01</name>
    <dbReference type="NCBI Taxonomy" id="1165094"/>
    <lineage>
        <taxon>Bacteria</taxon>
        <taxon>Bacillati</taxon>
        <taxon>Cyanobacteriota</taxon>
        <taxon>Cyanophyceae</taxon>
        <taxon>Nostocales</taxon>
        <taxon>Nostocaceae</taxon>
        <taxon>Richelia</taxon>
    </lineage>
</organism>
<dbReference type="PANTHER" id="PTHR34573:SF1">
    <property type="entry name" value="VITAMIN K EPOXIDE REDUCTASE DOMAIN-CONTAINING PROTEIN"/>
    <property type="match status" value="1"/>
</dbReference>
<evidence type="ECO:0000256" key="10">
    <source>
        <dbReference type="SAM" id="Phobius"/>
    </source>
</evidence>
<evidence type="ECO:0000259" key="11">
    <source>
        <dbReference type="PROSITE" id="PS51352"/>
    </source>
</evidence>
<comment type="caution">
    <text evidence="12">The sequence shown here is derived from an EMBL/GenBank/DDBJ whole genome shotgun (WGS) entry which is preliminary data.</text>
</comment>
<dbReference type="RefSeq" id="WP_008231870.1">
    <property type="nucleotide sequence ID" value="NZ_CAIY01000012.1"/>
</dbReference>
<feature type="transmembrane region" description="Helical" evidence="10">
    <location>
        <begin position="165"/>
        <end position="185"/>
    </location>
</feature>
<evidence type="ECO:0000313" key="12">
    <source>
        <dbReference type="EMBL" id="CCH66435.1"/>
    </source>
</evidence>
<dbReference type="InterPro" id="IPR013766">
    <property type="entry name" value="Thioredoxin_domain"/>
</dbReference>
<dbReference type="PROSITE" id="PS51352">
    <property type="entry name" value="THIOREDOXIN_2"/>
    <property type="match status" value="1"/>
</dbReference>
<keyword evidence="6" id="KW-0560">Oxidoreductase</keyword>
<keyword evidence="7 10" id="KW-0472">Membrane</keyword>
<gene>
    <name evidence="12" type="ORF">RINTHH_2800</name>
</gene>
<dbReference type="Proteomes" id="UP000053051">
    <property type="component" value="Unassembled WGS sequence"/>
</dbReference>
<dbReference type="CDD" id="cd12916">
    <property type="entry name" value="VKOR_1"/>
    <property type="match status" value="1"/>
</dbReference>
<keyword evidence="8" id="KW-1015">Disulfide bond</keyword>
<evidence type="ECO:0000256" key="4">
    <source>
        <dbReference type="ARBA" id="ARBA00022719"/>
    </source>
</evidence>
<keyword evidence="3 10" id="KW-0812">Transmembrane</keyword>
<dbReference type="Gene3D" id="1.20.1440.130">
    <property type="entry name" value="VKOR domain"/>
    <property type="match status" value="1"/>
</dbReference>
<feature type="transmembrane region" description="Helical" evidence="10">
    <location>
        <begin position="69"/>
        <end position="90"/>
    </location>
</feature>
<evidence type="ECO:0000256" key="1">
    <source>
        <dbReference type="ARBA" id="ARBA00004141"/>
    </source>
</evidence>
<sequence length="322" mass="35865">MTRRRSNPWIYKWSRLIIAAITTCGTLTTAYLTYEKLNGKQAACLIQTSVNNCNDVLSSPWAMVFGKPLALFGFLAYTCMLVCAVIPLILKSDTNKQQNQKIDDLTWLILLAGATAMTIFSGYLIYLLIFKIQALCFYCIASALFSVSIFALTVVGRTWEDVGQIFFTTIIVGMITVVGTIAVHANVSSPTISLHSTPAPIGKPNRGIGWEVTTTSEESELELAVHLTRIGAKKYSAWWCPHCHEQKQLFGKEATEKLDIIECDPQGKNAAPTLCQAAKIEGFPTWEINGKLYPNVQPLKRLADVSDYQGPRKFKNYPDYFK</sequence>
<dbReference type="PANTHER" id="PTHR34573">
    <property type="entry name" value="VKC DOMAIN-CONTAINING PROTEIN"/>
    <property type="match status" value="1"/>
</dbReference>
<feature type="transmembrane region" description="Helical" evidence="10">
    <location>
        <begin position="102"/>
        <end position="126"/>
    </location>
</feature>
<feature type="transmembrane region" description="Helical" evidence="10">
    <location>
        <begin position="132"/>
        <end position="153"/>
    </location>
</feature>
<accession>M1X295</accession>
<evidence type="ECO:0000256" key="6">
    <source>
        <dbReference type="ARBA" id="ARBA00023002"/>
    </source>
</evidence>
<evidence type="ECO:0000313" key="13">
    <source>
        <dbReference type="Proteomes" id="UP000053051"/>
    </source>
</evidence>
<dbReference type="InterPro" id="IPR036249">
    <property type="entry name" value="Thioredoxin-like_sf"/>
</dbReference>
<dbReference type="SUPFAM" id="SSF52833">
    <property type="entry name" value="Thioredoxin-like"/>
    <property type="match status" value="1"/>
</dbReference>
<dbReference type="OrthoDB" id="185994at2"/>
<reference evidence="13" key="2">
    <citation type="submission" date="2016-01" db="EMBL/GenBank/DDBJ databases">
        <title>Diatom-associated endosymboitic cyanobacterium lacks core nitrogen metabolism enzymes.</title>
        <authorList>
            <person name="Hilton J.A."/>
            <person name="Foster R.A."/>
            <person name="Tripp H.J."/>
            <person name="Carter B.J."/>
            <person name="Zehr J.P."/>
            <person name="Villareal T.A."/>
        </authorList>
    </citation>
    <scope>NUCLEOTIDE SEQUENCE [LARGE SCALE GENOMIC DNA]</scope>
    <source>
        <strain evidence="13">HH01</strain>
    </source>
</reference>
<dbReference type="Pfam" id="PF07884">
    <property type="entry name" value="VKOR"/>
    <property type="match status" value="1"/>
</dbReference>
<proteinExistence type="inferred from homology"/>
<evidence type="ECO:0000256" key="2">
    <source>
        <dbReference type="ARBA" id="ARBA00006214"/>
    </source>
</evidence>
<name>M1X295_9NOST</name>
<dbReference type="AlphaFoldDB" id="M1X295"/>
<evidence type="ECO:0000256" key="8">
    <source>
        <dbReference type="ARBA" id="ARBA00023157"/>
    </source>
</evidence>
<feature type="domain" description="Thioredoxin" evidence="11">
    <location>
        <begin position="183"/>
        <end position="322"/>
    </location>
</feature>
<keyword evidence="5 10" id="KW-1133">Transmembrane helix</keyword>
<dbReference type="InterPro" id="IPR012932">
    <property type="entry name" value="VKOR"/>
</dbReference>
<dbReference type="InterPro" id="IPR044698">
    <property type="entry name" value="VKOR/LTO1"/>
</dbReference>
<evidence type="ECO:0000256" key="9">
    <source>
        <dbReference type="ARBA" id="ARBA00023284"/>
    </source>
</evidence>